<evidence type="ECO:0000259" key="12">
    <source>
        <dbReference type="PROSITE" id="PS50011"/>
    </source>
</evidence>
<comment type="catalytic activity">
    <reaction evidence="9">
        <text>L-seryl-[protein] + ATP = O-phospho-L-seryl-[protein] + ADP + H(+)</text>
        <dbReference type="Rhea" id="RHEA:17989"/>
        <dbReference type="Rhea" id="RHEA-COMP:9863"/>
        <dbReference type="Rhea" id="RHEA-COMP:11604"/>
        <dbReference type="ChEBI" id="CHEBI:15378"/>
        <dbReference type="ChEBI" id="CHEBI:29999"/>
        <dbReference type="ChEBI" id="CHEBI:30616"/>
        <dbReference type="ChEBI" id="CHEBI:83421"/>
        <dbReference type="ChEBI" id="CHEBI:456216"/>
        <dbReference type="EC" id="2.7.11.1"/>
    </reaction>
</comment>
<dbReference type="OrthoDB" id="248923at2759"/>
<evidence type="ECO:0000256" key="7">
    <source>
        <dbReference type="ARBA" id="ARBA00022840"/>
    </source>
</evidence>
<dbReference type="PANTHER" id="PTHR48012">
    <property type="entry name" value="STERILE20-LIKE KINASE, ISOFORM B-RELATED"/>
    <property type="match status" value="1"/>
</dbReference>
<proteinExistence type="inferred from homology"/>
<dbReference type="RefSeq" id="XP_018132495.1">
    <property type="nucleotide sequence ID" value="XM_018272796.2"/>
</dbReference>
<keyword evidence="6" id="KW-0418">Kinase</keyword>
<evidence type="ECO:0000256" key="11">
    <source>
        <dbReference type="SAM" id="MobiDB-lite"/>
    </source>
</evidence>
<dbReference type="EC" id="2.7.11.1" evidence="2"/>
<dbReference type="InterPro" id="IPR008271">
    <property type="entry name" value="Ser/Thr_kinase_AS"/>
</dbReference>
<dbReference type="SMART" id="SM00220">
    <property type="entry name" value="S_TKc"/>
    <property type="match status" value="1"/>
</dbReference>
<dbReference type="AlphaFoldDB" id="A0A1B8GSE6"/>
<feature type="region of interest" description="Disordered" evidence="11">
    <location>
        <begin position="339"/>
        <end position="407"/>
    </location>
</feature>
<organism evidence="13 14">
    <name type="scientific">Pseudogymnoascus verrucosus</name>
    <dbReference type="NCBI Taxonomy" id="342668"/>
    <lineage>
        <taxon>Eukaryota</taxon>
        <taxon>Fungi</taxon>
        <taxon>Dikarya</taxon>
        <taxon>Ascomycota</taxon>
        <taxon>Pezizomycotina</taxon>
        <taxon>Leotiomycetes</taxon>
        <taxon>Thelebolales</taxon>
        <taxon>Thelebolaceae</taxon>
        <taxon>Pseudogymnoascus</taxon>
    </lineage>
</organism>
<evidence type="ECO:0000256" key="4">
    <source>
        <dbReference type="ARBA" id="ARBA00022679"/>
    </source>
</evidence>
<dbReference type="GO" id="GO:0005737">
    <property type="term" value="C:cytoplasm"/>
    <property type="evidence" value="ECO:0007669"/>
    <property type="project" value="TreeGrafter"/>
</dbReference>
<feature type="region of interest" description="Disordered" evidence="11">
    <location>
        <begin position="423"/>
        <end position="539"/>
    </location>
</feature>
<dbReference type="GO" id="GO:0004674">
    <property type="term" value="F:protein serine/threonine kinase activity"/>
    <property type="evidence" value="ECO:0007669"/>
    <property type="project" value="UniProtKB-KW"/>
</dbReference>
<keyword evidence="4" id="KW-0808">Transferase</keyword>
<keyword evidence="7 10" id="KW-0067">ATP-binding</keyword>
<sequence length="703" mass="75189">MRPAIRTRAVEDGEKAQRGVNDRAARAGEAAPPYVLVELIGKGSYGRVYKGEDTRTGEVVAVKVIDIDESDTASPRYADTYGEFLKEIGALKVLSEGKARNINHIIDVLPVGHTMWMVTEYCGGGSVATLMRPKPGGLGEKYIIPILREVAEALGWVHKAGIIHRDVKCANILITTAGAIQLCDFGVAATLSLPSLKRTTFIGTPHWMAPELFTSSSSSSSSSSPSYGVEVDIWAFGAVVYEVATGLPPNASSRIPYGQLESGVRVAVPRLEGEEYSVQLRGLAAYCLEEDPSNRPMIGEVQLHPYIHSTTLSYPTSALVDLITAFRIWEQEGGTRASLFMSGGASGPSEAGETEESGSEEWDFNSTLRASAAKDAGTLSENPQPTPRAKGGRRRPPKEVLEPLREPIERVFDANTLSNYEGNSRAHYFPSPSDGVGDLPLRERDEGGSRLRDVDGDETLKPPPLHPVADLDDTKRRTQDWTFASSLPTPLREAETEGDGNRRTKDWTFASSLPAPRESTDAVGEFSDGGGGYAHTPTRSARPIQMNRMSMGEGLIDLDMSLSPSPQMSSQQAQSHASVAESLIDLDMSLSPSQHPPSQYPASRASTAEPLIDLDMSVPRSPPAEQTAPSTPTAHAQTVVTRTTTAAVKPGSCGRELPAPPSVEALSGVAGVEVMRSEMGRLLGGLVVELGVVRDVLAGPGVI</sequence>
<evidence type="ECO:0000256" key="1">
    <source>
        <dbReference type="ARBA" id="ARBA00008874"/>
    </source>
</evidence>
<dbReference type="STRING" id="342668.A0A1B8GSE6"/>
<evidence type="ECO:0000256" key="9">
    <source>
        <dbReference type="ARBA" id="ARBA00048679"/>
    </source>
</evidence>
<protein>
    <recommendedName>
        <fullName evidence="2">non-specific serine/threonine protein kinase</fullName>
        <ecNumber evidence="2">2.7.11.1</ecNumber>
    </recommendedName>
</protein>
<dbReference type="PROSITE" id="PS00108">
    <property type="entry name" value="PROTEIN_KINASE_ST"/>
    <property type="match status" value="1"/>
</dbReference>
<accession>A0A1B8GSE6</accession>
<comment type="similarity">
    <text evidence="1">Belongs to the protein kinase superfamily. STE Ser/Thr protein kinase family. STE20 subfamily.</text>
</comment>
<feature type="region of interest" description="Disordered" evidence="11">
    <location>
        <begin position="1"/>
        <end position="25"/>
    </location>
</feature>
<evidence type="ECO:0000313" key="14">
    <source>
        <dbReference type="Proteomes" id="UP000091956"/>
    </source>
</evidence>
<evidence type="ECO:0000256" key="6">
    <source>
        <dbReference type="ARBA" id="ARBA00022777"/>
    </source>
</evidence>
<dbReference type="InterPro" id="IPR000719">
    <property type="entry name" value="Prot_kinase_dom"/>
</dbReference>
<reference evidence="14" key="2">
    <citation type="journal article" date="2018" name="Nat. Commun.">
        <title>Extreme sensitivity to ultraviolet light in the fungal pathogen causing white-nose syndrome of bats.</title>
        <authorList>
            <person name="Palmer J.M."/>
            <person name="Drees K.P."/>
            <person name="Foster J.T."/>
            <person name="Lindner D.L."/>
        </authorList>
    </citation>
    <scope>NUCLEOTIDE SEQUENCE [LARGE SCALE GENOMIC DNA]</scope>
    <source>
        <strain evidence="14">UAMH 10579</strain>
    </source>
</reference>
<feature type="compositionally biased region" description="Acidic residues" evidence="11">
    <location>
        <begin position="352"/>
        <end position="363"/>
    </location>
</feature>
<gene>
    <name evidence="13" type="ORF">VE01_03300</name>
</gene>
<evidence type="ECO:0000256" key="8">
    <source>
        <dbReference type="ARBA" id="ARBA00047899"/>
    </source>
</evidence>
<evidence type="ECO:0000256" key="2">
    <source>
        <dbReference type="ARBA" id="ARBA00012513"/>
    </source>
</evidence>
<dbReference type="SUPFAM" id="SSF56112">
    <property type="entry name" value="Protein kinase-like (PK-like)"/>
    <property type="match status" value="1"/>
</dbReference>
<dbReference type="Gene3D" id="1.10.510.10">
    <property type="entry name" value="Transferase(Phosphotransferase) domain 1"/>
    <property type="match status" value="1"/>
</dbReference>
<dbReference type="Pfam" id="PF00069">
    <property type="entry name" value="Pkinase"/>
    <property type="match status" value="1"/>
</dbReference>
<feature type="domain" description="Protein kinase" evidence="12">
    <location>
        <begin position="34"/>
        <end position="307"/>
    </location>
</feature>
<reference evidence="13 14" key="1">
    <citation type="submission" date="2016-03" db="EMBL/GenBank/DDBJ databases">
        <title>Comparative genomics of Pseudogymnoascus destructans, the fungus causing white-nose syndrome of bats.</title>
        <authorList>
            <person name="Palmer J.M."/>
            <person name="Drees K.P."/>
            <person name="Foster J.T."/>
            <person name="Lindner D.L."/>
        </authorList>
    </citation>
    <scope>NUCLEOTIDE SEQUENCE [LARGE SCALE GENOMIC DNA]</scope>
    <source>
        <strain evidence="13 14">UAMH 10579</strain>
    </source>
</reference>
<dbReference type="InterPro" id="IPR011009">
    <property type="entry name" value="Kinase-like_dom_sf"/>
</dbReference>
<dbReference type="Proteomes" id="UP000091956">
    <property type="component" value="Unassembled WGS sequence"/>
</dbReference>
<feature type="compositionally biased region" description="Basic and acidic residues" evidence="11">
    <location>
        <begin position="8"/>
        <end position="25"/>
    </location>
</feature>
<dbReference type="GeneID" id="28836686"/>
<dbReference type="InterPro" id="IPR017441">
    <property type="entry name" value="Protein_kinase_ATP_BS"/>
</dbReference>
<feature type="compositionally biased region" description="Basic and acidic residues" evidence="11">
    <location>
        <begin position="492"/>
        <end position="506"/>
    </location>
</feature>
<feature type="compositionally biased region" description="Basic and acidic residues" evidence="11">
    <location>
        <begin position="397"/>
        <end position="407"/>
    </location>
</feature>
<dbReference type="EMBL" id="KV460215">
    <property type="protein sequence ID" value="OBT98762.1"/>
    <property type="molecule type" value="Genomic_DNA"/>
</dbReference>
<dbReference type="PANTHER" id="PTHR48012:SF10">
    <property type="entry name" value="FI20177P1"/>
    <property type="match status" value="1"/>
</dbReference>
<name>A0A1B8GSE6_9PEZI</name>
<evidence type="ECO:0000313" key="13">
    <source>
        <dbReference type="EMBL" id="OBT98762.1"/>
    </source>
</evidence>
<dbReference type="PROSITE" id="PS00107">
    <property type="entry name" value="PROTEIN_KINASE_ATP"/>
    <property type="match status" value="1"/>
</dbReference>
<keyword evidence="3" id="KW-0723">Serine/threonine-protein kinase</keyword>
<dbReference type="InterPro" id="IPR050629">
    <property type="entry name" value="STE20/SPS1-PAK"/>
</dbReference>
<keyword evidence="14" id="KW-1185">Reference proteome</keyword>
<feature type="binding site" evidence="10">
    <location>
        <position position="63"/>
    </location>
    <ligand>
        <name>ATP</name>
        <dbReference type="ChEBI" id="CHEBI:30616"/>
    </ligand>
</feature>
<feature type="compositionally biased region" description="Basic and acidic residues" evidence="11">
    <location>
        <begin position="440"/>
        <end position="460"/>
    </location>
</feature>
<evidence type="ECO:0000256" key="5">
    <source>
        <dbReference type="ARBA" id="ARBA00022741"/>
    </source>
</evidence>
<evidence type="ECO:0000256" key="10">
    <source>
        <dbReference type="PROSITE-ProRule" id="PRU10141"/>
    </source>
</evidence>
<comment type="catalytic activity">
    <reaction evidence="8">
        <text>L-threonyl-[protein] + ATP = O-phospho-L-threonyl-[protein] + ADP + H(+)</text>
        <dbReference type="Rhea" id="RHEA:46608"/>
        <dbReference type="Rhea" id="RHEA-COMP:11060"/>
        <dbReference type="Rhea" id="RHEA-COMP:11605"/>
        <dbReference type="ChEBI" id="CHEBI:15378"/>
        <dbReference type="ChEBI" id="CHEBI:30013"/>
        <dbReference type="ChEBI" id="CHEBI:30616"/>
        <dbReference type="ChEBI" id="CHEBI:61977"/>
        <dbReference type="ChEBI" id="CHEBI:456216"/>
        <dbReference type="EC" id="2.7.11.1"/>
    </reaction>
</comment>
<keyword evidence="5 10" id="KW-0547">Nucleotide-binding</keyword>
<evidence type="ECO:0000256" key="3">
    <source>
        <dbReference type="ARBA" id="ARBA00022527"/>
    </source>
</evidence>
<dbReference type="PROSITE" id="PS50011">
    <property type="entry name" value="PROTEIN_KINASE_DOM"/>
    <property type="match status" value="1"/>
</dbReference>
<dbReference type="GO" id="GO:0005524">
    <property type="term" value="F:ATP binding"/>
    <property type="evidence" value="ECO:0007669"/>
    <property type="project" value="UniProtKB-UniRule"/>
</dbReference>